<feature type="region of interest" description="Disordered" evidence="1">
    <location>
        <begin position="1179"/>
        <end position="1234"/>
    </location>
</feature>
<feature type="region of interest" description="Disordered" evidence="1">
    <location>
        <begin position="1721"/>
        <end position="1782"/>
    </location>
</feature>
<dbReference type="GeneID" id="108675080"/>
<feature type="region of interest" description="Disordered" evidence="1">
    <location>
        <begin position="152"/>
        <end position="174"/>
    </location>
</feature>
<feature type="region of interest" description="Disordered" evidence="1">
    <location>
        <begin position="1801"/>
        <end position="1868"/>
    </location>
</feature>
<feature type="region of interest" description="Disordered" evidence="1">
    <location>
        <begin position="1537"/>
        <end position="1568"/>
    </location>
</feature>
<feature type="compositionally biased region" description="Low complexity" evidence="1">
    <location>
        <begin position="1801"/>
        <end position="1825"/>
    </location>
</feature>
<feature type="compositionally biased region" description="Polar residues" evidence="1">
    <location>
        <begin position="1664"/>
        <end position="1693"/>
    </location>
</feature>
<protein>
    <submittedName>
        <fullName evidence="3">Uncharacterized protein LOC108675080 isoform X1</fullName>
    </submittedName>
    <submittedName>
        <fullName evidence="4">Uncharacterized protein LOC108675080 isoform X2</fullName>
    </submittedName>
</protein>
<proteinExistence type="predicted"/>
<feature type="compositionally biased region" description="Acidic residues" evidence="1">
    <location>
        <begin position="162"/>
        <end position="174"/>
    </location>
</feature>
<dbReference type="Proteomes" id="UP000694843">
    <property type="component" value="Unplaced"/>
</dbReference>
<keyword evidence="2" id="KW-1185">Reference proteome</keyword>
<name>A0A8B7NXX3_HYAAZ</name>
<feature type="region of interest" description="Disordered" evidence="1">
    <location>
        <begin position="1664"/>
        <end position="1694"/>
    </location>
</feature>
<feature type="compositionally biased region" description="Low complexity" evidence="1">
    <location>
        <begin position="1217"/>
        <end position="1231"/>
    </location>
</feature>
<feature type="compositionally biased region" description="Polar residues" evidence="1">
    <location>
        <begin position="1729"/>
        <end position="1751"/>
    </location>
</feature>
<dbReference type="KEGG" id="hazt:108675080"/>
<dbReference type="RefSeq" id="XP_018018555.1">
    <property type="nucleotide sequence ID" value="XM_018163066.2"/>
</dbReference>
<dbReference type="RefSeq" id="XP_047736159.1">
    <property type="nucleotide sequence ID" value="XM_047880203.1"/>
</dbReference>
<feature type="compositionally biased region" description="Basic and acidic residues" evidence="1">
    <location>
        <begin position="1179"/>
        <end position="1194"/>
    </location>
</feature>
<sequence>MAVGQGTKVRSRHSPRVVEMKACEGNRMGSNLYYPVDNTGYLYRVKRKRGSTLYFSCARNGCKATANFKRKKQPNMKKGVMKGLFEITSNHSHAEDPSVLVKLKFESACKKRSMNEETPYSVIIKEEKQKWQIDNVKEAGLISTLYQARKRSTLDGPPLSDASEDDQDSVSEDDNVQLNADLCYTRYGYRMERWKWALTHDFPKPGTRDAESPQHCSQVPPHNDIVTANKECMKPQESTIASKFSNEMDVDTIKDTNLPTNTILKPNQHWLFDQVFSPGNISKTHLLRAYGLHRLPLFLPCVKKCPLNPFCLTGYKIGSTIKEGLDAHLPLTQQPRVAPDYPVGLEAHLPQAVVVNPALQLLFHHRKFRNAINSLEDFSFDTSLTSLSHLLQVLFAEMETHAFKSIACEGGSALERIVATASRENCVSSADFLEATIDWLIAETSLAPAIAPLFAITTTKIIKWQCSKCAVVHQQQGPSSSCYRLRASVQQDQDLLANSLIDLWMVKEAGVPMVCGGQAWSGNGQEGGCGHVVRVDREVSTKLADLPYYLLIENSSSAHSGEKKPHAVFPDHLNLSAHTADGRAAHYVLSGVVYQDSNSCQLKTARGRWFAFHGEQVLQMTNSNVGGDASAAVHPDPAHPNYLSDGDVSAAHAGRPGTRVSRGVHLWAYTLVDLQPAPPSVAPRAAVIKYVNSHESQESKQRFRVQSARQDLLKELSVRSKEDFFLLMPESLLAAWAASEDQRFVYYQEETVSSELLCPHGKIRPLAASKMKCIRKDVVNKLLNTPCGMNVQLKYGSNDLGSSSNTPHERAPLLGLGIQSQDTESDGQQQTSFLEIGQMLPVENNDVSSSLSLQADVSVRNDQGFRTDVNSASIDHENKNSHVNFIHPLIHVDDSAHSVVSGTAKNITEDSHKNAEIAGATVNKFILSPENSVGAFSSSPIISSTGPSVVTTAPQSTTIVPAATVQSREITSQYVTTNNCPPSCAPKTSFLTAESSFSTAPSLPGVSLQTAPFLTASSSVSAVSSSVAVSSLPTTSSIPNATHPLPAPSLTSLDHESCAKNVECGNNAEFGLPFMSPDEAMCADCVAQHANFIRFLETLRRLHRQYRREAVKYKTSGCKLVGALSLDSWPKIAAKKYVADNKIDVYFNSDHRTGSILQSSTGATKNTNTEQANCATTRYDHDQMVSSEENERSVGDLSSKSLVDKKKPPVHENVCTENSLENSSSVSESVVAPHKSADDLKMENNFASAPEQEFVNGDIVCQHGSLNPQSYVSWLPEDSYSRILQLCHGYVHEAVLQESFDLCVKCQDEVRASESACEAGLELKRKLSSLYADKKRPRLAVDVSKNVVLLDKQFVVQLRTYLRECMKGEAGPPPPLTTSRLLCSHNLACYSPKLLPPYRQSQLWVLAWPHEWAALRDFYDSSAAAVTGIVTSTGILDTVPPACKEGCVEERAAAEYESLFEYQDEYVKVLRVTSEEEILMFLQPSAQRDESSRSQDGHLQTLNDAQVDSYALNKASPTKKFVPEKSKNFHRTQLMSEKFNDSMEMDEPVQKNKNISDSADVEEPSDSDERTHLLDAKLKFSHFPKPDENTELQKFEGAAAEPVRISDVPMDVDDEVHQRVEETSRIGGGYERCAEDYVLEQKRITAIDYENSVDKSLKDGYSALSNTKFSPTQITDSNSSTENRNLNENSVNSIPHAEVDKSEIVDISKAVVAKNYICNESSKSDMNDESPTCRSPVSLTESKSADSSSLNKYLEGESAGKLDNTTGLKSRLKDETQQNSVTEEVVDADVQMTDSLVMKATSNVDGTTDTSTTSSPDDLISTATRGRGRPRGSARGANSLPTRSPRASQRRRAAAMAEEERRYADTDSLSLRVSSSDSFRNVLLMVQQQAGWSTPLQLWLAWSQERQAAIASIQKNKELHADLGNDMPLVRKDLQAPLKEDVLTSSAEDGQRRLEGDKCITSSGEMADRNSLLSIEHRDEKYQNSMAITADENGQVLMDVTVDEKCNGETVAPKYSHPCDGISGDELCSTPEADKKPILAVGDLILDCSLAQLRVRPGDVLYYQAPAHTELDADVASTTTPSKVIKTKRTLKSGKKGLKTSMTKLTSATSKRIQADVSKKKAQTGRTVELHVTEGSRLGSQLVYPADDTGYVYRVKRIKKTTIYFSCGYTGCRACGNFKKKGDSMIGVFDLTSHHNHKRNPTHLRRLKFESVCKKRNLEEDLPAAVIIKEELARWQLREEDVNLNTLNSTLYKARWRLAVDDPSSVPDVAQGPYATGRGDGCLAPKQEKMDTRNMLSLAPLLPPGHIQPQPPLGSF</sequence>
<evidence type="ECO:0000313" key="4">
    <source>
        <dbReference type="RefSeq" id="XP_047736159.1"/>
    </source>
</evidence>
<evidence type="ECO:0000256" key="1">
    <source>
        <dbReference type="SAM" id="MobiDB-lite"/>
    </source>
</evidence>
<accession>A0A8B7NXX3</accession>
<evidence type="ECO:0000313" key="2">
    <source>
        <dbReference type="Proteomes" id="UP000694843"/>
    </source>
</evidence>
<evidence type="ECO:0000313" key="3">
    <source>
        <dbReference type="RefSeq" id="XP_018018555.1"/>
    </source>
</evidence>
<organism evidence="2 3">
    <name type="scientific">Hyalella azteca</name>
    <name type="common">Amphipod</name>
    <dbReference type="NCBI Taxonomy" id="294128"/>
    <lineage>
        <taxon>Eukaryota</taxon>
        <taxon>Metazoa</taxon>
        <taxon>Ecdysozoa</taxon>
        <taxon>Arthropoda</taxon>
        <taxon>Crustacea</taxon>
        <taxon>Multicrustacea</taxon>
        <taxon>Malacostraca</taxon>
        <taxon>Eumalacostraca</taxon>
        <taxon>Peracarida</taxon>
        <taxon>Amphipoda</taxon>
        <taxon>Senticaudata</taxon>
        <taxon>Talitrida</taxon>
        <taxon>Talitroidea</taxon>
        <taxon>Hyalellidae</taxon>
        <taxon>Hyalella</taxon>
    </lineage>
</organism>
<reference evidence="3 4" key="1">
    <citation type="submission" date="2025-04" db="UniProtKB">
        <authorList>
            <consortium name="RefSeq"/>
        </authorList>
    </citation>
    <scope>IDENTIFICATION</scope>
    <source>
        <tissue evidence="3 4">Whole organism</tissue>
    </source>
</reference>
<dbReference type="OrthoDB" id="10574991at2759"/>
<gene>
    <name evidence="3 4" type="primary">LOC108675080</name>
</gene>